<dbReference type="STRING" id="311403.Arad_8002"/>
<dbReference type="InterPro" id="IPR041698">
    <property type="entry name" value="Methyltransf_25"/>
</dbReference>
<dbReference type="InterPro" id="IPR029063">
    <property type="entry name" value="SAM-dependent_MTases_sf"/>
</dbReference>
<organism evidence="4 5">
    <name type="scientific">Rhizobium rhizogenes (strain K84 / ATCC BAA-868)</name>
    <name type="common">Agrobacterium radiobacter</name>
    <dbReference type="NCBI Taxonomy" id="311403"/>
    <lineage>
        <taxon>Bacteria</taxon>
        <taxon>Pseudomonadati</taxon>
        <taxon>Pseudomonadota</taxon>
        <taxon>Alphaproteobacteria</taxon>
        <taxon>Hyphomicrobiales</taxon>
        <taxon>Rhizobiaceae</taxon>
        <taxon>Rhizobium/Agrobacterium group</taxon>
        <taxon>Rhizobium</taxon>
    </lineage>
</organism>
<dbReference type="InterPro" id="IPR050723">
    <property type="entry name" value="CFA/CMAS"/>
</dbReference>
<dbReference type="PANTHER" id="PTHR43667:SF2">
    <property type="entry name" value="FATTY ACID C-METHYL TRANSFERASE"/>
    <property type="match status" value="1"/>
</dbReference>
<accession>B9JHI6</accession>
<dbReference type="GO" id="GO:0032259">
    <property type="term" value="P:methylation"/>
    <property type="evidence" value="ECO:0007669"/>
    <property type="project" value="UniProtKB-KW"/>
</dbReference>
<dbReference type="Gene3D" id="3.40.50.150">
    <property type="entry name" value="Vaccinia Virus protein VP39"/>
    <property type="match status" value="1"/>
</dbReference>
<dbReference type="RefSeq" id="WP_012649698.1">
    <property type="nucleotide sequence ID" value="NC_011983.1"/>
</dbReference>
<dbReference type="InterPro" id="IPR018773">
    <property type="entry name" value="MeTrfase_reg_dom_prd"/>
</dbReference>
<evidence type="ECO:0000259" key="2">
    <source>
        <dbReference type="Pfam" id="PF13649"/>
    </source>
</evidence>
<protein>
    <submittedName>
        <fullName evidence="4">Methyltransferase protein</fullName>
    </submittedName>
</protein>
<dbReference type="HOGENOM" id="CLU_037603_1_1_5"/>
<dbReference type="KEGG" id="ara:Arad_8002"/>
<dbReference type="AlphaFoldDB" id="B9JHI6"/>
<keyword evidence="4" id="KW-0489">Methyltransferase</keyword>
<keyword evidence="4" id="KW-0808">Transferase</keyword>
<dbReference type="SUPFAM" id="SSF53335">
    <property type="entry name" value="S-adenosyl-L-methionine-dependent methyltransferases"/>
    <property type="match status" value="1"/>
</dbReference>
<feature type="domain" description="Methyltransferase" evidence="2">
    <location>
        <begin position="51"/>
        <end position="148"/>
    </location>
</feature>
<evidence type="ECO:0000313" key="5">
    <source>
        <dbReference type="Proteomes" id="UP000001600"/>
    </source>
</evidence>
<dbReference type="Pfam" id="PF13649">
    <property type="entry name" value="Methyltransf_25"/>
    <property type="match status" value="1"/>
</dbReference>
<proteinExistence type="predicted"/>
<dbReference type="Pfam" id="PF21782">
    <property type="entry name" value="WHD_PKMT"/>
    <property type="match status" value="1"/>
</dbReference>
<dbReference type="InterPro" id="IPR048976">
    <property type="entry name" value="WHD_PKMT"/>
</dbReference>
<dbReference type="PANTHER" id="PTHR43667">
    <property type="entry name" value="CYCLOPROPANE-FATTY-ACYL-PHOSPHOLIPID SYNTHASE"/>
    <property type="match status" value="1"/>
</dbReference>
<dbReference type="eggNOG" id="COG4797">
    <property type="taxonomic scope" value="Bacteria"/>
</dbReference>
<evidence type="ECO:0000259" key="1">
    <source>
        <dbReference type="Pfam" id="PF10119"/>
    </source>
</evidence>
<reference evidence="4 5" key="1">
    <citation type="journal article" date="2009" name="J. Bacteriol.">
        <title>Genome sequences of three Agrobacterium biovars help elucidate the evolution of multichromosome genomes in bacteria.</title>
        <authorList>
            <person name="Slater S.C."/>
            <person name="Goldman B.S."/>
            <person name="Goodner B."/>
            <person name="Setubal J.C."/>
            <person name="Farrand S.K."/>
            <person name="Nester E.W."/>
            <person name="Burr T.J."/>
            <person name="Banta L."/>
            <person name="Dickerman A.W."/>
            <person name="Paulsen I."/>
            <person name="Otten L."/>
            <person name="Suen G."/>
            <person name="Welch R."/>
            <person name="Almeida N.F."/>
            <person name="Arnold F."/>
            <person name="Burton O.T."/>
            <person name="Du Z."/>
            <person name="Ewing A."/>
            <person name="Godsy E."/>
            <person name="Heisel S."/>
            <person name="Houmiel K.L."/>
            <person name="Jhaveri J."/>
            <person name="Lu J."/>
            <person name="Miller N.M."/>
            <person name="Norton S."/>
            <person name="Chen Q."/>
            <person name="Phoolcharoen W."/>
            <person name="Ohlin V."/>
            <person name="Ondrusek D."/>
            <person name="Pride N."/>
            <person name="Stricklin S.L."/>
            <person name="Sun J."/>
            <person name="Wheeler C."/>
            <person name="Wilson L."/>
            <person name="Zhu H."/>
            <person name="Wood D.W."/>
        </authorList>
    </citation>
    <scope>NUCLEOTIDE SEQUENCE [LARGE SCALE GENOMIC DNA]</scope>
    <source>
        <strain evidence="5">K84 / ATCC BAA-868</strain>
    </source>
</reference>
<dbReference type="Pfam" id="PF10119">
    <property type="entry name" value="MethyTransf_Reg"/>
    <property type="match status" value="1"/>
</dbReference>
<dbReference type="CDD" id="cd02440">
    <property type="entry name" value="AdoMet_MTases"/>
    <property type="match status" value="1"/>
</dbReference>
<evidence type="ECO:0000259" key="3">
    <source>
        <dbReference type="Pfam" id="PF21782"/>
    </source>
</evidence>
<feature type="domain" description="PKMT C-terminal winged helix" evidence="3">
    <location>
        <begin position="425"/>
        <end position="526"/>
    </location>
</feature>
<dbReference type="EMBL" id="CP000629">
    <property type="protein sequence ID" value="ACM29379.1"/>
    <property type="molecule type" value="Genomic_DNA"/>
</dbReference>
<dbReference type="Proteomes" id="UP000001600">
    <property type="component" value="Chromosome 2"/>
</dbReference>
<feature type="domain" description="Methyltransferase regulatory" evidence="1">
    <location>
        <begin position="219"/>
        <end position="302"/>
    </location>
</feature>
<name>B9JHI6_RHIR8</name>
<gene>
    <name evidence="4" type="ordered locus">Arad_8002</name>
</gene>
<sequence length="532" mass="58529">MQLKEVSSSLSEYYDAVPYESMAFPQSAPEHLQAVAGLFGLSSPPIETARVLELGCAAGGNLLPFAARYPRARVLGIDLSSVQVEQGKALIAEMGLKNAEIRCGDLSTLARSLGTFDYIICHGVYSWVPESVRKAILRIASENLSDNGLAYVSYNTYPGWKSREIVRDAMILRGGSRELKEKLPYARGMLEYLYASARPDTVLKLALEEMRPILQNYGDYYLLHEFLEPYNAPCYFHEFVERAEANGLDYVGESETFLMFLSNYSADIAEPLLREWGSSQVSVEQYLDFVNNRGFRQTILAKKNHASGVRRQLSSDMLQSLFLSGVFVSEDGPLTPDEQPQACNLLRRGTITLSQPALKVAAAALNEAYPATLSFDALAQRVITELKLSKMAAREQLLPFVEELVIKGFLRFRMSEPDIAAVLPDRPVVLDETRATLKPPAGADAVSVSNLLHEPVYLNILEARVALLMDGSRDEEALIAGLVEDAGNGLITFLNDGAPVSELAAIEEAARKQVPIAAASLRAKGLVRRAKK</sequence>
<dbReference type="eggNOG" id="COG2230">
    <property type="taxonomic scope" value="Bacteria"/>
</dbReference>
<evidence type="ECO:0000313" key="4">
    <source>
        <dbReference type="EMBL" id="ACM29379.1"/>
    </source>
</evidence>
<dbReference type="GO" id="GO:0008168">
    <property type="term" value="F:methyltransferase activity"/>
    <property type="evidence" value="ECO:0007669"/>
    <property type="project" value="UniProtKB-KW"/>
</dbReference>